<dbReference type="InterPro" id="IPR026246">
    <property type="entry name" value="Fsip1"/>
</dbReference>
<dbReference type="AlphaFoldDB" id="A0A3B3V0H5"/>
<keyword evidence="5" id="KW-1185">Reference proteome</keyword>
<protein>
    <recommendedName>
        <fullName evidence="2">Fibrous sheath-interacting protein 1</fullName>
    </recommendedName>
</protein>
<evidence type="ECO:0000313" key="5">
    <source>
        <dbReference type="Proteomes" id="UP000261500"/>
    </source>
</evidence>
<dbReference type="Ensembl" id="ENSPLAT00000028089.1">
    <property type="protein sequence ID" value="ENSPLAP00000018563.1"/>
    <property type="gene ID" value="ENSPLAG00000023241.1"/>
</dbReference>
<dbReference type="PANTHER" id="PTHR22012:SF2">
    <property type="entry name" value="FIBROUS SHEATH-INTERACTING PROTEIN 1"/>
    <property type="match status" value="1"/>
</dbReference>
<evidence type="ECO:0000256" key="3">
    <source>
        <dbReference type="ARBA" id="ARBA00023054"/>
    </source>
</evidence>
<keyword evidence="3" id="KW-0175">Coiled coil</keyword>
<sequence>MFASVVTDRIQGEETVDNGLLQLLYSIFIVSESVHNAMEIIKGSLDDISRPASTEQTDNRFCPAAPFELLVLSNDSADFQVDKQLFQEMLLSDQFFAEVTGDENEDSKLQRAFEEMRRLDEILSAEIFKEKEIQCQRKELQAKMWQELQAMKACLPFTLIWFYYHKGTKEEDHYAPLFETQVPDCEHDGDDQGLQQGELLTTVFQEAVWATSVSAGQGYTPELSDLEHLMELDAKICLLLPAEELHSLQSSNTDLSVFQVNHPKYSELCKSIHIPLTFVMLELTTIIQKKQHYFQLQIYSETYSINLESHLT</sequence>
<accession>A0A3B3V0H5</accession>
<dbReference type="Proteomes" id="UP000261500">
    <property type="component" value="Unplaced"/>
</dbReference>
<evidence type="ECO:0000256" key="2">
    <source>
        <dbReference type="ARBA" id="ARBA00019480"/>
    </source>
</evidence>
<dbReference type="STRING" id="48699.ENSPLAP00000018563"/>
<evidence type="ECO:0000256" key="1">
    <source>
        <dbReference type="ARBA" id="ARBA00010495"/>
    </source>
</evidence>
<reference evidence="4" key="2">
    <citation type="submission" date="2025-09" db="UniProtKB">
        <authorList>
            <consortium name="Ensembl"/>
        </authorList>
    </citation>
    <scope>IDENTIFICATION</scope>
</reference>
<dbReference type="Pfam" id="PF15554">
    <property type="entry name" value="FSIP1"/>
    <property type="match status" value="1"/>
</dbReference>
<comment type="similarity">
    <text evidence="1">Belongs to the FSIP1 family.</text>
</comment>
<proteinExistence type="inferred from homology"/>
<dbReference type="PANTHER" id="PTHR22012">
    <property type="entry name" value="FIBROUS SHEATH INTERACTING PROTEIN 1"/>
    <property type="match status" value="1"/>
</dbReference>
<evidence type="ECO:0000313" key="4">
    <source>
        <dbReference type="Ensembl" id="ENSPLAP00000018563.1"/>
    </source>
</evidence>
<reference evidence="4" key="1">
    <citation type="submission" date="2025-08" db="UniProtKB">
        <authorList>
            <consortium name="Ensembl"/>
        </authorList>
    </citation>
    <scope>IDENTIFICATION</scope>
</reference>
<name>A0A3B3V0H5_9TELE</name>
<dbReference type="GeneTree" id="ENSGT00940000180275"/>
<organism evidence="4 5">
    <name type="scientific">Poecilia latipinna</name>
    <name type="common">sailfin molly</name>
    <dbReference type="NCBI Taxonomy" id="48699"/>
    <lineage>
        <taxon>Eukaryota</taxon>
        <taxon>Metazoa</taxon>
        <taxon>Chordata</taxon>
        <taxon>Craniata</taxon>
        <taxon>Vertebrata</taxon>
        <taxon>Euteleostomi</taxon>
        <taxon>Actinopterygii</taxon>
        <taxon>Neopterygii</taxon>
        <taxon>Teleostei</taxon>
        <taxon>Neoteleostei</taxon>
        <taxon>Acanthomorphata</taxon>
        <taxon>Ovalentaria</taxon>
        <taxon>Atherinomorphae</taxon>
        <taxon>Cyprinodontiformes</taxon>
        <taxon>Poeciliidae</taxon>
        <taxon>Poeciliinae</taxon>
        <taxon>Poecilia</taxon>
    </lineage>
</organism>